<keyword evidence="4" id="KW-0904">Protein phosphatase</keyword>
<dbReference type="SMART" id="SM00195">
    <property type="entry name" value="DSPc"/>
    <property type="match status" value="1"/>
</dbReference>
<name>A0A8J2PTT7_9HEXA</name>
<dbReference type="GO" id="GO:0017017">
    <property type="term" value="F:MAP kinase tyrosine/serine/threonine phosphatase activity"/>
    <property type="evidence" value="ECO:0007669"/>
    <property type="project" value="TreeGrafter"/>
</dbReference>
<comment type="similarity">
    <text evidence="1">Belongs to the protein-tyrosine phosphatase family. Non-receptor class dual specificity subfamily.</text>
</comment>
<keyword evidence="3" id="KW-0378">Hydrolase</keyword>
<evidence type="ECO:0000313" key="8">
    <source>
        <dbReference type="Proteomes" id="UP000708208"/>
    </source>
</evidence>
<dbReference type="PANTHER" id="PTHR10159:SF528">
    <property type="entry name" value="PUCKERED, ISOFORM A"/>
    <property type="match status" value="1"/>
</dbReference>
<dbReference type="GO" id="GO:0033550">
    <property type="term" value="F:MAP kinase tyrosine phosphatase activity"/>
    <property type="evidence" value="ECO:0007669"/>
    <property type="project" value="TreeGrafter"/>
</dbReference>
<dbReference type="GO" id="GO:0043409">
    <property type="term" value="P:negative regulation of MAPK cascade"/>
    <property type="evidence" value="ECO:0007669"/>
    <property type="project" value="TreeGrafter"/>
</dbReference>
<reference evidence="7" key="1">
    <citation type="submission" date="2021-06" db="EMBL/GenBank/DDBJ databases">
        <authorList>
            <person name="Hodson N. C."/>
            <person name="Mongue J. A."/>
            <person name="Jaron S. K."/>
        </authorList>
    </citation>
    <scope>NUCLEOTIDE SEQUENCE</scope>
</reference>
<accession>A0A8J2PTT7</accession>
<dbReference type="EMBL" id="CAJVCH010544346">
    <property type="protein sequence ID" value="CAG7827651.1"/>
    <property type="molecule type" value="Genomic_DNA"/>
</dbReference>
<keyword evidence="8" id="KW-1185">Reference proteome</keyword>
<dbReference type="AlphaFoldDB" id="A0A8J2PTT7"/>
<evidence type="ECO:0000256" key="4">
    <source>
        <dbReference type="ARBA" id="ARBA00022912"/>
    </source>
</evidence>
<dbReference type="PROSITE" id="PS00383">
    <property type="entry name" value="TYR_PHOSPHATASE_1"/>
    <property type="match status" value="1"/>
</dbReference>
<proteinExistence type="inferred from homology"/>
<evidence type="ECO:0000259" key="6">
    <source>
        <dbReference type="PROSITE" id="PS50056"/>
    </source>
</evidence>
<evidence type="ECO:0000259" key="5">
    <source>
        <dbReference type="PROSITE" id="PS50054"/>
    </source>
</evidence>
<comment type="caution">
    <text evidence="7">The sequence shown here is derived from an EMBL/GenBank/DDBJ whole genome shotgun (WGS) entry which is preliminary data.</text>
</comment>
<dbReference type="PANTHER" id="PTHR10159">
    <property type="entry name" value="DUAL SPECIFICITY PROTEIN PHOSPHATASE"/>
    <property type="match status" value="1"/>
</dbReference>
<sequence>MPSSTMPSPLPSPLSPSSYSLTASTPRCIDSYENEPPTQVLPFLYVGNARDAANLELLQRLKIRYVLSVTMVNPCLPSHPSNANTVPPTKCDHWNGTSENNGCSCSIKDRQPELRTKLIPVSDNLCENLAPYFDEACDFIEEARKSGWSILIHCQAGISRSPTIAIAYIMKHTKLSTLEAYAFVQRCRRIISPNLNFMGQLVEFETKLKSGDSVSSPASTPNSTSNNIINANSHLSSGSEALSTCFSSSPCSSENNCQESVEHLLLPNISLNVRSSSPSPCTTAPGSATIPMILAD</sequence>
<feature type="domain" description="Tyrosine-protein phosphatase" evidence="5">
    <location>
        <begin position="36"/>
        <end position="210"/>
    </location>
</feature>
<dbReference type="InterPro" id="IPR016130">
    <property type="entry name" value="Tyr_Pase_AS"/>
</dbReference>
<gene>
    <name evidence="7" type="ORF">AFUS01_LOCUS37627</name>
</gene>
<evidence type="ECO:0000256" key="1">
    <source>
        <dbReference type="ARBA" id="ARBA00008601"/>
    </source>
</evidence>
<organism evidence="7 8">
    <name type="scientific">Allacma fusca</name>
    <dbReference type="NCBI Taxonomy" id="39272"/>
    <lineage>
        <taxon>Eukaryota</taxon>
        <taxon>Metazoa</taxon>
        <taxon>Ecdysozoa</taxon>
        <taxon>Arthropoda</taxon>
        <taxon>Hexapoda</taxon>
        <taxon>Collembola</taxon>
        <taxon>Symphypleona</taxon>
        <taxon>Sminthuridae</taxon>
        <taxon>Allacma</taxon>
    </lineage>
</organism>
<dbReference type="InterPro" id="IPR000340">
    <property type="entry name" value="Dual-sp_phosphatase_cat-dom"/>
</dbReference>
<dbReference type="InterPro" id="IPR020422">
    <property type="entry name" value="TYR_PHOSPHATASE_DUAL_dom"/>
</dbReference>
<dbReference type="GO" id="GO:0005829">
    <property type="term" value="C:cytosol"/>
    <property type="evidence" value="ECO:0007669"/>
    <property type="project" value="TreeGrafter"/>
</dbReference>
<dbReference type="GO" id="GO:0008330">
    <property type="term" value="F:protein tyrosine/threonine phosphatase activity"/>
    <property type="evidence" value="ECO:0007669"/>
    <property type="project" value="TreeGrafter"/>
</dbReference>
<evidence type="ECO:0000256" key="3">
    <source>
        <dbReference type="ARBA" id="ARBA00022801"/>
    </source>
</evidence>
<evidence type="ECO:0000256" key="2">
    <source>
        <dbReference type="ARBA" id="ARBA00013064"/>
    </source>
</evidence>
<feature type="domain" description="Tyrosine specific protein phosphatases" evidence="6">
    <location>
        <begin position="131"/>
        <end position="188"/>
    </location>
</feature>
<dbReference type="PROSITE" id="PS50056">
    <property type="entry name" value="TYR_PHOSPHATASE_2"/>
    <property type="match status" value="1"/>
</dbReference>
<protein>
    <recommendedName>
        <fullName evidence="2">protein-tyrosine-phosphatase</fullName>
        <ecNumber evidence="2">3.1.3.48</ecNumber>
    </recommendedName>
</protein>
<dbReference type="Proteomes" id="UP000708208">
    <property type="component" value="Unassembled WGS sequence"/>
</dbReference>
<evidence type="ECO:0000313" key="7">
    <source>
        <dbReference type="EMBL" id="CAG7827651.1"/>
    </source>
</evidence>
<dbReference type="PROSITE" id="PS50054">
    <property type="entry name" value="TYR_PHOSPHATASE_DUAL"/>
    <property type="match status" value="1"/>
</dbReference>
<dbReference type="EC" id="3.1.3.48" evidence="2"/>
<dbReference type="InterPro" id="IPR000387">
    <property type="entry name" value="Tyr_Pase_dom"/>
</dbReference>
<dbReference type="Pfam" id="PF00782">
    <property type="entry name" value="DSPc"/>
    <property type="match status" value="1"/>
</dbReference>
<dbReference type="OrthoDB" id="426001at2759"/>